<evidence type="ECO:0000313" key="2">
    <source>
        <dbReference type="EMBL" id="SDB85267.1"/>
    </source>
</evidence>
<accession>A0A1G6GTE8</accession>
<protein>
    <submittedName>
        <fullName evidence="2">Phosphotransferase enzyme family protein</fullName>
    </submittedName>
</protein>
<dbReference type="STRING" id="1464122.SAMN05421737_1023"/>
<keyword evidence="3" id="KW-1185">Reference proteome</keyword>
<dbReference type="SUPFAM" id="SSF56112">
    <property type="entry name" value="Protein kinase-like (PK-like)"/>
    <property type="match status" value="1"/>
</dbReference>
<reference evidence="3" key="1">
    <citation type="submission" date="2016-09" db="EMBL/GenBank/DDBJ databases">
        <authorList>
            <person name="Varghese N."/>
            <person name="Submissions S."/>
        </authorList>
    </citation>
    <scope>NUCLEOTIDE SEQUENCE [LARGE SCALE GENOMIC DNA]</scope>
    <source>
        <strain evidence="3">25nlg</strain>
    </source>
</reference>
<dbReference type="Pfam" id="PF01636">
    <property type="entry name" value="APH"/>
    <property type="match status" value="1"/>
</dbReference>
<proteinExistence type="predicted"/>
<sequence>MKNYLGEQYGDITPIRLTGGYTNETFLLKGTTPLLVAKVYNLDHKSSRNEINCLKRTQRISAVPKMYDLIENSPSRIMVMAYCSGTSGQVILDSGDIETTKQIYKRLGEALARKVHAIKYNGDAFGIKECEVHCLNDHLLLQGATRISCSDLGKTVSNNIAPFRYFL</sequence>
<keyword evidence="2" id="KW-0808">Transferase</keyword>
<dbReference type="GO" id="GO:0016740">
    <property type="term" value="F:transferase activity"/>
    <property type="evidence" value="ECO:0007669"/>
    <property type="project" value="UniProtKB-KW"/>
</dbReference>
<dbReference type="Proteomes" id="UP000242662">
    <property type="component" value="Unassembled WGS sequence"/>
</dbReference>
<feature type="domain" description="Aminoglycoside phosphotransferase" evidence="1">
    <location>
        <begin position="16"/>
        <end position="121"/>
    </location>
</feature>
<evidence type="ECO:0000313" key="3">
    <source>
        <dbReference type="Proteomes" id="UP000242662"/>
    </source>
</evidence>
<dbReference type="AlphaFoldDB" id="A0A1G6GTE8"/>
<gene>
    <name evidence="2" type="ORF">SAMN05421737_1023</name>
</gene>
<name>A0A1G6GTE8_9BACI</name>
<dbReference type="InterPro" id="IPR002575">
    <property type="entry name" value="Aminoglycoside_PTrfase"/>
</dbReference>
<evidence type="ECO:0000259" key="1">
    <source>
        <dbReference type="Pfam" id="PF01636"/>
    </source>
</evidence>
<dbReference type="RefSeq" id="WP_090774593.1">
    <property type="nucleotide sequence ID" value="NZ_FMYM01000002.1"/>
</dbReference>
<dbReference type="EMBL" id="FMYM01000002">
    <property type="protein sequence ID" value="SDB85267.1"/>
    <property type="molecule type" value="Genomic_DNA"/>
</dbReference>
<dbReference type="InterPro" id="IPR011009">
    <property type="entry name" value="Kinase-like_dom_sf"/>
</dbReference>
<organism evidence="2 3">
    <name type="scientific">Shouchella lonarensis</name>
    <dbReference type="NCBI Taxonomy" id="1464122"/>
    <lineage>
        <taxon>Bacteria</taxon>
        <taxon>Bacillati</taxon>
        <taxon>Bacillota</taxon>
        <taxon>Bacilli</taxon>
        <taxon>Bacillales</taxon>
        <taxon>Bacillaceae</taxon>
        <taxon>Shouchella</taxon>
    </lineage>
</organism>